<evidence type="ECO:0000256" key="1">
    <source>
        <dbReference type="ARBA" id="ARBA00004651"/>
    </source>
</evidence>
<reference evidence="11" key="1">
    <citation type="submission" date="2016-10" db="EMBL/GenBank/DDBJ databases">
        <authorList>
            <person name="Varghese N."/>
        </authorList>
    </citation>
    <scope>NUCLEOTIDE SEQUENCE [LARGE SCALE GENOMIC DNA]</scope>
    <source>
        <strain evidence="11">DSM 44719</strain>
    </source>
</reference>
<feature type="transmembrane region" description="Helical" evidence="8">
    <location>
        <begin position="249"/>
        <end position="273"/>
    </location>
</feature>
<feature type="transmembrane region" description="Helical" evidence="8">
    <location>
        <begin position="339"/>
        <end position="358"/>
    </location>
</feature>
<feature type="transmembrane region" description="Helical" evidence="8">
    <location>
        <begin position="56"/>
        <end position="75"/>
    </location>
</feature>
<dbReference type="Proteomes" id="UP000183407">
    <property type="component" value="Unassembled WGS sequence"/>
</dbReference>
<feature type="transmembrane region" description="Helical" evidence="8">
    <location>
        <begin position="406"/>
        <end position="423"/>
    </location>
</feature>
<dbReference type="EMBL" id="FNTL01000002">
    <property type="protein sequence ID" value="SEB34033.1"/>
    <property type="molecule type" value="Genomic_DNA"/>
</dbReference>
<evidence type="ECO:0000256" key="4">
    <source>
        <dbReference type="ARBA" id="ARBA00022692"/>
    </source>
</evidence>
<dbReference type="OrthoDB" id="8953821at2"/>
<keyword evidence="3" id="KW-1003">Cell membrane</keyword>
<feature type="region of interest" description="Disordered" evidence="7">
    <location>
        <begin position="433"/>
        <end position="454"/>
    </location>
</feature>
<evidence type="ECO:0000259" key="9">
    <source>
        <dbReference type="PROSITE" id="PS50850"/>
    </source>
</evidence>
<evidence type="ECO:0000313" key="11">
    <source>
        <dbReference type="Proteomes" id="UP000183407"/>
    </source>
</evidence>
<feature type="transmembrane region" description="Helical" evidence="8">
    <location>
        <begin position="96"/>
        <end position="116"/>
    </location>
</feature>
<gene>
    <name evidence="10" type="ORF">SAMN04490220_0072</name>
</gene>
<evidence type="ECO:0000256" key="3">
    <source>
        <dbReference type="ARBA" id="ARBA00022475"/>
    </source>
</evidence>
<feature type="transmembrane region" description="Helical" evidence="8">
    <location>
        <begin position="162"/>
        <end position="183"/>
    </location>
</feature>
<sequence>MPPHSAAAGTPVPESSSAVKRSVFASTVGAGIEWYDFMLYGAAAALVFPKLFFPEASPVVGVLLAFSTYFVGFLARPLGAAIFGHIGDRVGRKKSLLATIILMGVGTVGIGLVPSYQEIGFWGPALLVFLRSLQGIGVGGEWGGAVLLAMESGSKGRQGFRGSFPQAAGTIGIGVANLAFLAVSLGMPTEAFMTWGWRIPFLASVILVFVGIWIRNGVPETAEFQKLKNSGRISKAPLKDLLRQSPVEILLAALLKSAEMIPVYIFIAFILSYGTDTLSYSRNTLLLLVSAAALISAAAMILAGHYSDRIGHERTFILGACVMAVFGFVYFAVIDSGSLVGAALVILFSLIPYAAMFAPEPVLIANNFPAETRYSGSSLGFNLAGIIGGGPAPFIATWLVTQYGSMAVATYIAVFCLIGVAAAKGLSRRARRRAATPPVTKSDQTEFLTAGERA</sequence>
<keyword evidence="5 8" id="KW-1133">Transmembrane helix</keyword>
<evidence type="ECO:0000256" key="2">
    <source>
        <dbReference type="ARBA" id="ARBA00022448"/>
    </source>
</evidence>
<dbReference type="InterPro" id="IPR011701">
    <property type="entry name" value="MFS"/>
</dbReference>
<dbReference type="Pfam" id="PF07690">
    <property type="entry name" value="MFS_1"/>
    <property type="match status" value="1"/>
</dbReference>
<dbReference type="InterPro" id="IPR036259">
    <property type="entry name" value="MFS_trans_sf"/>
</dbReference>
<organism evidence="10 11">
    <name type="scientific">Rhodococcus jostii</name>
    <dbReference type="NCBI Taxonomy" id="132919"/>
    <lineage>
        <taxon>Bacteria</taxon>
        <taxon>Bacillati</taxon>
        <taxon>Actinomycetota</taxon>
        <taxon>Actinomycetes</taxon>
        <taxon>Mycobacteriales</taxon>
        <taxon>Nocardiaceae</taxon>
        <taxon>Rhodococcus</taxon>
    </lineage>
</organism>
<dbReference type="GO" id="GO:0005886">
    <property type="term" value="C:plasma membrane"/>
    <property type="evidence" value="ECO:0007669"/>
    <property type="project" value="UniProtKB-SubCell"/>
</dbReference>
<dbReference type="RefSeq" id="WP_074872633.1">
    <property type="nucleotide sequence ID" value="NZ_FNTL01000002.1"/>
</dbReference>
<keyword evidence="6 8" id="KW-0472">Membrane</keyword>
<dbReference type="Gene3D" id="1.20.1250.20">
    <property type="entry name" value="MFS general substrate transporter like domains"/>
    <property type="match status" value="2"/>
</dbReference>
<feature type="domain" description="Major facilitator superfamily (MFS) profile" evidence="9">
    <location>
        <begin position="22"/>
        <end position="431"/>
    </location>
</feature>
<dbReference type="PANTHER" id="PTHR43045">
    <property type="entry name" value="SHIKIMATE TRANSPORTER"/>
    <property type="match status" value="1"/>
</dbReference>
<evidence type="ECO:0000256" key="5">
    <source>
        <dbReference type="ARBA" id="ARBA00022989"/>
    </source>
</evidence>
<keyword evidence="4 8" id="KW-0812">Transmembrane</keyword>
<feature type="transmembrane region" description="Helical" evidence="8">
    <location>
        <begin position="195"/>
        <end position="214"/>
    </location>
</feature>
<dbReference type="AlphaFoldDB" id="A0A1H4IJD6"/>
<name>A0A1H4IJD6_RHOJO</name>
<dbReference type="GO" id="GO:0022857">
    <property type="term" value="F:transmembrane transporter activity"/>
    <property type="evidence" value="ECO:0007669"/>
    <property type="project" value="InterPro"/>
</dbReference>
<dbReference type="InterPro" id="IPR020846">
    <property type="entry name" value="MFS_dom"/>
</dbReference>
<comment type="subcellular location">
    <subcellularLocation>
        <location evidence="1">Cell membrane</location>
        <topology evidence="1">Multi-pass membrane protein</topology>
    </subcellularLocation>
</comment>
<accession>A0A1H4IJD6</accession>
<evidence type="ECO:0000313" key="10">
    <source>
        <dbReference type="EMBL" id="SEB34033.1"/>
    </source>
</evidence>
<keyword evidence="2" id="KW-0813">Transport</keyword>
<feature type="transmembrane region" description="Helical" evidence="8">
    <location>
        <begin position="128"/>
        <end position="150"/>
    </location>
</feature>
<dbReference type="PANTHER" id="PTHR43045:SF1">
    <property type="entry name" value="SHIKIMATE TRANSPORTER"/>
    <property type="match status" value="1"/>
</dbReference>
<feature type="transmembrane region" description="Helical" evidence="8">
    <location>
        <begin position="285"/>
        <end position="303"/>
    </location>
</feature>
<dbReference type="CDD" id="cd17369">
    <property type="entry name" value="MFS_ShiA_like"/>
    <property type="match status" value="1"/>
</dbReference>
<dbReference type="SUPFAM" id="SSF103473">
    <property type="entry name" value="MFS general substrate transporter"/>
    <property type="match status" value="1"/>
</dbReference>
<feature type="transmembrane region" description="Helical" evidence="8">
    <location>
        <begin position="315"/>
        <end position="333"/>
    </location>
</feature>
<evidence type="ECO:0000256" key="7">
    <source>
        <dbReference type="SAM" id="MobiDB-lite"/>
    </source>
</evidence>
<feature type="transmembrane region" description="Helical" evidence="8">
    <location>
        <begin position="379"/>
        <end position="400"/>
    </location>
</feature>
<evidence type="ECO:0000256" key="8">
    <source>
        <dbReference type="SAM" id="Phobius"/>
    </source>
</evidence>
<proteinExistence type="predicted"/>
<evidence type="ECO:0000256" key="6">
    <source>
        <dbReference type="ARBA" id="ARBA00023136"/>
    </source>
</evidence>
<dbReference type="PROSITE" id="PS50850">
    <property type="entry name" value="MFS"/>
    <property type="match status" value="1"/>
</dbReference>
<protein>
    <submittedName>
        <fullName evidence="10">Predicted arabinose efflux permease, MFS family</fullName>
    </submittedName>
</protein>